<dbReference type="EMBL" id="SJPS01000004">
    <property type="protein sequence ID" value="TWU26030.1"/>
    <property type="molecule type" value="Genomic_DNA"/>
</dbReference>
<evidence type="ECO:0000313" key="3">
    <source>
        <dbReference type="Proteomes" id="UP000318437"/>
    </source>
</evidence>
<feature type="signal peptide" evidence="1">
    <location>
        <begin position="1"/>
        <end position="25"/>
    </location>
</feature>
<evidence type="ECO:0000313" key="2">
    <source>
        <dbReference type="EMBL" id="TWU26030.1"/>
    </source>
</evidence>
<proteinExistence type="predicted"/>
<dbReference type="RefSeq" id="WP_146451582.1">
    <property type="nucleotide sequence ID" value="NZ_SJPS01000004.1"/>
</dbReference>
<feature type="chain" id="PRO_5023129500" description="PEP-CTERM protein-sorting domain-containing protein" evidence="1">
    <location>
        <begin position="26"/>
        <end position="811"/>
    </location>
</feature>
<comment type="caution">
    <text evidence="2">The sequence shown here is derived from an EMBL/GenBank/DDBJ whole genome shotgun (WGS) entry which is preliminary data.</text>
</comment>
<dbReference type="Proteomes" id="UP000318437">
    <property type="component" value="Unassembled WGS sequence"/>
</dbReference>
<keyword evidence="1" id="KW-0732">Signal</keyword>
<dbReference type="OrthoDB" id="221958at2"/>
<gene>
    <name evidence="2" type="ORF">Pla144_32470</name>
</gene>
<keyword evidence="3" id="KW-1185">Reference proteome</keyword>
<reference evidence="2 3" key="1">
    <citation type="submission" date="2019-02" db="EMBL/GenBank/DDBJ databases">
        <title>Deep-cultivation of Planctomycetes and their phenomic and genomic characterization uncovers novel biology.</title>
        <authorList>
            <person name="Wiegand S."/>
            <person name="Jogler M."/>
            <person name="Boedeker C."/>
            <person name="Pinto D."/>
            <person name="Vollmers J."/>
            <person name="Rivas-Marin E."/>
            <person name="Kohn T."/>
            <person name="Peeters S.H."/>
            <person name="Heuer A."/>
            <person name="Rast P."/>
            <person name="Oberbeckmann S."/>
            <person name="Bunk B."/>
            <person name="Jeske O."/>
            <person name="Meyerdierks A."/>
            <person name="Storesund J.E."/>
            <person name="Kallscheuer N."/>
            <person name="Luecker S."/>
            <person name="Lage O.M."/>
            <person name="Pohl T."/>
            <person name="Merkel B.J."/>
            <person name="Hornburger P."/>
            <person name="Mueller R.-W."/>
            <person name="Bruemmer F."/>
            <person name="Labrenz M."/>
            <person name="Spormann A.M."/>
            <person name="Op Den Camp H."/>
            <person name="Overmann J."/>
            <person name="Amann R."/>
            <person name="Jetten M.S.M."/>
            <person name="Mascher T."/>
            <person name="Medema M.H."/>
            <person name="Devos D.P."/>
            <person name="Kaster A.-K."/>
            <person name="Ovreas L."/>
            <person name="Rohde M."/>
            <person name="Galperin M.Y."/>
            <person name="Jogler C."/>
        </authorList>
    </citation>
    <scope>NUCLEOTIDE SEQUENCE [LARGE SCALE GENOMIC DNA]</scope>
    <source>
        <strain evidence="2 3">Pla144</strain>
    </source>
</reference>
<evidence type="ECO:0000256" key="1">
    <source>
        <dbReference type="SAM" id="SignalP"/>
    </source>
</evidence>
<dbReference type="AlphaFoldDB" id="A0A5C6CND1"/>
<name>A0A5C6CND1_9BACT</name>
<protein>
    <recommendedName>
        <fullName evidence="4">PEP-CTERM protein-sorting domain-containing protein</fullName>
    </recommendedName>
</protein>
<evidence type="ECO:0008006" key="4">
    <source>
        <dbReference type="Google" id="ProtNLM"/>
    </source>
</evidence>
<accession>A0A5C6CND1</accession>
<sequence length="811" mass="84721" precursor="true">MKLHFLIVFSVAMLAAITTISIAYAAEQSLGSVDADTFVEFDSNGGIGGTPRGTATYMEVRGGDPFNSLSLTSKSLVRFDLGASPAIDPNLPYFFEVTTDDARNSNDTFRLYSITDGPTQTFNEATFSWEFADADFQNNAPNATAGFDNFLAAGPLVGVFFAPEPSQADAAIGIPILGSDISTFVNGNTFATFGITETEINRLRFNTKENVNTPARLYTFDVVNSQASGNLSSAGTWVGGSPVADNWYQVAGGNTVTVTAGAFAGEGVIVDNGALNFVPGVVVDIPLIQINAGGTLTHSTPGNIEIGDGTLSRNDARFHGGLVINRDLSYTAAAGENLTINLPIRTRNTFTFNGGVGSDLIMRFPQSSRGLIQFNGSGDEVILSEDEGVGGTLEMNSTGGNMLVFDGEDTEQEFGFGTVVFNQPGTIDHRSNTSPKSDRLQGLAYLEVNAPMTLDLTAPEVSNTGGNTGNGRRIFQITRALRGGGDVTVNGTPSAPGVSVGNNSIQIGVDQGTDTNIESVSYSGTMTANNYADIEMRTSMPAAKVVINGTGQLITGFDLSPEAIVEVGEIQINSGGSLNVGTQPQQLHLVKSGGRTGNLTLASGSNLTIQINEAEDYVPDPGEYDGVFFDKIEVEGNVTLGGTLTIQLNPDVVVPGVSPPPDPSYFPPVLGDTWDIISTVSSPLPADFDGFNGVDSADLAIWQGAYGVSDAGDADGDGDSDGADLLAWQRSFGATSTSGTITGTFSNLIVDDSFGDLAANNLALQINYVGTTTVQIEVVAAPSLNVVPEPTALSLAAMVFLAGLGSRRRRN</sequence>
<organism evidence="2 3">
    <name type="scientific">Bythopirellula polymerisocia</name>
    <dbReference type="NCBI Taxonomy" id="2528003"/>
    <lineage>
        <taxon>Bacteria</taxon>
        <taxon>Pseudomonadati</taxon>
        <taxon>Planctomycetota</taxon>
        <taxon>Planctomycetia</taxon>
        <taxon>Pirellulales</taxon>
        <taxon>Lacipirellulaceae</taxon>
        <taxon>Bythopirellula</taxon>
    </lineage>
</organism>